<evidence type="ECO:0000313" key="3">
    <source>
        <dbReference type="Proteomes" id="UP000054350"/>
    </source>
</evidence>
<evidence type="ECO:0000313" key="2">
    <source>
        <dbReference type="EMBL" id="KNE69182.1"/>
    </source>
</evidence>
<reference evidence="3" key="2">
    <citation type="submission" date="2009-11" db="EMBL/GenBank/DDBJ databases">
        <title>The Genome Sequence of Allomyces macrogynus strain ATCC 38327.</title>
        <authorList>
            <consortium name="The Broad Institute Genome Sequencing Platform"/>
            <person name="Russ C."/>
            <person name="Cuomo C."/>
            <person name="Shea T."/>
            <person name="Young S.K."/>
            <person name="Zeng Q."/>
            <person name="Koehrsen M."/>
            <person name="Haas B."/>
            <person name="Borodovsky M."/>
            <person name="Guigo R."/>
            <person name="Alvarado L."/>
            <person name="Berlin A."/>
            <person name="Borenstein D."/>
            <person name="Chen Z."/>
            <person name="Engels R."/>
            <person name="Freedman E."/>
            <person name="Gellesch M."/>
            <person name="Goldberg J."/>
            <person name="Griggs A."/>
            <person name="Gujja S."/>
            <person name="Heiman D."/>
            <person name="Hepburn T."/>
            <person name="Howarth C."/>
            <person name="Jen D."/>
            <person name="Larson L."/>
            <person name="Lewis B."/>
            <person name="Mehta T."/>
            <person name="Park D."/>
            <person name="Pearson M."/>
            <person name="Roberts A."/>
            <person name="Saif S."/>
            <person name="Shenoy N."/>
            <person name="Sisk P."/>
            <person name="Stolte C."/>
            <person name="Sykes S."/>
            <person name="Walk T."/>
            <person name="White J."/>
            <person name="Yandava C."/>
            <person name="Burger G."/>
            <person name="Gray M.W."/>
            <person name="Holland P.W.H."/>
            <person name="King N."/>
            <person name="Lang F.B.F."/>
            <person name="Roger A.J."/>
            <person name="Ruiz-Trillo I."/>
            <person name="Lander E."/>
            <person name="Nusbaum C."/>
        </authorList>
    </citation>
    <scope>NUCLEOTIDE SEQUENCE [LARGE SCALE GENOMIC DNA]</scope>
    <source>
        <strain evidence="3">ATCC 38327</strain>
    </source>
</reference>
<proteinExistence type="predicted"/>
<gene>
    <name evidence="2" type="ORF">AMAG_19876</name>
</gene>
<dbReference type="Proteomes" id="UP000054350">
    <property type="component" value="Unassembled WGS sequence"/>
</dbReference>
<feature type="region of interest" description="Disordered" evidence="1">
    <location>
        <begin position="302"/>
        <end position="328"/>
    </location>
</feature>
<dbReference type="EMBL" id="GG745360">
    <property type="protein sequence ID" value="KNE69182.1"/>
    <property type="molecule type" value="Genomic_DNA"/>
</dbReference>
<dbReference type="VEuPathDB" id="FungiDB:AMAG_19876"/>
<sequence length="713" mass="76634">MLDAQNSAEVSLRSLHLVRDHQAGPVNIGADVWSVQVAPYQITIQDQLAPCITKLVDEVRNFIVSAQRVVEAYNSGTKSTKTDAPAGTDSAAPTPRPGHAELELAAAVKFPNLDVQIESGKGLVIDSNVQLPSVRALHNGDLLWIYVAATKTVLHPSLVGLIHSLLASPILASAERDLEPAHDATTSASAPPPAAAAAAPPLPFQVLVVLDPTEIDLKGKRSKYLSRFRTSGTAHFHQNKWTVHVPLLSFSVHHPFAVEDCTHVSVTDALLTRNAEGIKGDVSLVQLSLLLGWVDERTESVRPAPNGAVAPSQASTRRSPSIRPSSASAQVPEFPLSVVVVRSFEVSVNMGQSIGKAVAASKGLFFHAKKQTVHAVGDLHLALTGRVQGDAKLDHLHATAHVLPDRTVIHAGLDLLQVRLKYQTDEVLVLELNTLGLLVVMQPANANVDMRMSGITVLTSSRTAPSVLNFVHRIKDVIGARPIFSGNGAETGGIKTSELIANASNGSLARLDSLEDHEHITAPLEKLVIHLTQMVLSSKLNTGDVSKSVSVMAAPTAPLLQLARTQRIAKLIASVPAADLTMTTLASSTDCIVRHTFVTAFDGMVDLALKMILYCNLTNMITLYDSEVTHTMHMMQIAKTAVVSVADEATDDAATRWVHMPVEPPMLAPRLKMMGEETPLLDWFVEKDVVLELVHTYLTMSLDQVIRVLAKDA</sequence>
<name>A0A0L0T384_ALLM3</name>
<keyword evidence="3" id="KW-1185">Reference proteome</keyword>
<dbReference type="GO" id="GO:0006113">
    <property type="term" value="P:fermentation"/>
    <property type="evidence" value="ECO:0007669"/>
    <property type="project" value="InterPro"/>
</dbReference>
<dbReference type="GO" id="GO:0016020">
    <property type="term" value="C:membrane"/>
    <property type="evidence" value="ECO:0007669"/>
    <property type="project" value="InterPro"/>
</dbReference>
<dbReference type="AlphaFoldDB" id="A0A0L0T384"/>
<dbReference type="OrthoDB" id="10649127at2759"/>
<feature type="region of interest" description="Disordered" evidence="1">
    <location>
        <begin position="74"/>
        <end position="97"/>
    </location>
</feature>
<protein>
    <submittedName>
        <fullName evidence="2">Uncharacterized protein</fullName>
    </submittedName>
</protein>
<feature type="compositionally biased region" description="Low complexity" evidence="1">
    <location>
        <begin position="314"/>
        <end position="328"/>
    </location>
</feature>
<dbReference type="STRING" id="578462.A0A0L0T384"/>
<dbReference type="PANTHER" id="PTHR32085">
    <property type="entry name" value="PROTEIN CSF1"/>
    <property type="match status" value="1"/>
</dbReference>
<dbReference type="PANTHER" id="PTHR32085:SF3">
    <property type="entry name" value="PROTEIN CSF1"/>
    <property type="match status" value="1"/>
</dbReference>
<dbReference type="InterPro" id="IPR029636">
    <property type="entry name" value="Csf1"/>
</dbReference>
<accession>A0A0L0T384</accession>
<reference evidence="2 3" key="1">
    <citation type="submission" date="2009-11" db="EMBL/GenBank/DDBJ databases">
        <title>Annotation of Allomyces macrogynus ATCC 38327.</title>
        <authorList>
            <consortium name="The Broad Institute Genome Sequencing Platform"/>
            <person name="Russ C."/>
            <person name="Cuomo C."/>
            <person name="Burger G."/>
            <person name="Gray M.W."/>
            <person name="Holland P.W.H."/>
            <person name="King N."/>
            <person name="Lang F.B.F."/>
            <person name="Roger A.J."/>
            <person name="Ruiz-Trillo I."/>
            <person name="Young S.K."/>
            <person name="Zeng Q."/>
            <person name="Gargeya S."/>
            <person name="Fitzgerald M."/>
            <person name="Haas B."/>
            <person name="Abouelleil A."/>
            <person name="Alvarado L."/>
            <person name="Arachchi H.M."/>
            <person name="Berlin A."/>
            <person name="Chapman S.B."/>
            <person name="Gearin G."/>
            <person name="Goldberg J."/>
            <person name="Griggs A."/>
            <person name="Gujja S."/>
            <person name="Hansen M."/>
            <person name="Heiman D."/>
            <person name="Howarth C."/>
            <person name="Larimer J."/>
            <person name="Lui A."/>
            <person name="MacDonald P.J.P."/>
            <person name="McCowen C."/>
            <person name="Montmayeur A."/>
            <person name="Murphy C."/>
            <person name="Neiman D."/>
            <person name="Pearson M."/>
            <person name="Priest M."/>
            <person name="Roberts A."/>
            <person name="Saif S."/>
            <person name="Shea T."/>
            <person name="Sisk P."/>
            <person name="Stolte C."/>
            <person name="Sykes S."/>
            <person name="Wortman J."/>
            <person name="Nusbaum C."/>
            <person name="Birren B."/>
        </authorList>
    </citation>
    <scope>NUCLEOTIDE SEQUENCE [LARGE SCALE GENOMIC DNA]</scope>
    <source>
        <strain evidence="2 3">ATCC 38327</strain>
    </source>
</reference>
<evidence type="ECO:0000256" key="1">
    <source>
        <dbReference type="SAM" id="MobiDB-lite"/>
    </source>
</evidence>
<organism evidence="2 3">
    <name type="scientific">Allomyces macrogynus (strain ATCC 38327)</name>
    <name type="common">Allomyces javanicus var. macrogynus</name>
    <dbReference type="NCBI Taxonomy" id="578462"/>
    <lineage>
        <taxon>Eukaryota</taxon>
        <taxon>Fungi</taxon>
        <taxon>Fungi incertae sedis</taxon>
        <taxon>Blastocladiomycota</taxon>
        <taxon>Blastocladiomycetes</taxon>
        <taxon>Blastocladiales</taxon>
        <taxon>Blastocladiaceae</taxon>
        <taxon>Allomyces</taxon>
    </lineage>
</organism>